<evidence type="ECO:0000256" key="3">
    <source>
        <dbReference type="ARBA" id="ARBA00022692"/>
    </source>
</evidence>
<evidence type="ECO:0000256" key="6">
    <source>
        <dbReference type="ARBA" id="ARBA00022989"/>
    </source>
</evidence>
<protein>
    <submittedName>
        <fullName evidence="11">Virulence factor MviN</fullName>
    </submittedName>
</protein>
<keyword evidence="2" id="KW-1003">Cell membrane</keyword>
<feature type="transmembrane region" description="Helical" evidence="10">
    <location>
        <begin position="303"/>
        <end position="327"/>
    </location>
</feature>
<evidence type="ECO:0000256" key="2">
    <source>
        <dbReference type="ARBA" id="ARBA00022475"/>
    </source>
</evidence>
<comment type="caution">
    <text evidence="11">The sequence shown here is derived from an EMBL/GenBank/DDBJ whole genome shotgun (WGS) entry which is preliminary data.</text>
</comment>
<proteinExistence type="inferred from homology"/>
<keyword evidence="6 10" id="KW-1133">Transmembrane helix</keyword>
<feature type="transmembrane region" description="Helical" evidence="10">
    <location>
        <begin position="228"/>
        <end position="256"/>
    </location>
</feature>
<keyword evidence="5" id="KW-0573">Peptidoglycan synthesis</keyword>
<feature type="transmembrane region" description="Helical" evidence="10">
    <location>
        <begin position="262"/>
        <end position="282"/>
    </location>
</feature>
<feature type="transmembrane region" description="Helical" evidence="10">
    <location>
        <begin position="372"/>
        <end position="391"/>
    </location>
</feature>
<feature type="transmembrane region" description="Helical" evidence="10">
    <location>
        <begin position="339"/>
        <end position="360"/>
    </location>
</feature>
<evidence type="ECO:0000256" key="7">
    <source>
        <dbReference type="ARBA" id="ARBA00023136"/>
    </source>
</evidence>
<dbReference type="GO" id="GO:0009252">
    <property type="term" value="P:peptidoglycan biosynthetic process"/>
    <property type="evidence" value="ECO:0007669"/>
    <property type="project" value="UniProtKB-KW"/>
</dbReference>
<evidence type="ECO:0000313" key="11">
    <source>
        <dbReference type="EMBL" id="PNQ73165.1"/>
    </source>
</evidence>
<reference evidence="11 12" key="1">
    <citation type="submission" date="2018-01" db="EMBL/GenBank/DDBJ databases">
        <title>The draft genome of Hanstruepera neustonica JCM19743.</title>
        <authorList>
            <person name="He R.-H."/>
            <person name="Du Z.-J."/>
        </authorList>
    </citation>
    <scope>NUCLEOTIDE SEQUENCE [LARGE SCALE GENOMIC DNA]</scope>
    <source>
        <strain evidence="11 12">JCM19743</strain>
    </source>
</reference>
<dbReference type="Proteomes" id="UP000236641">
    <property type="component" value="Unassembled WGS sequence"/>
</dbReference>
<dbReference type="PANTHER" id="PTHR43486">
    <property type="entry name" value="LIPID II FLIPPASE MURJ-RELATED"/>
    <property type="match status" value="1"/>
</dbReference>
<dbReference type="PANTHER" id="PTHR43486:SF1">
    <property type="entry name" value="LIPID II FLIPPASE MURJ-RELATED"/>
    <property type="match status" value="1"/>
</dbReference>
<keyword evidence="7 10" id="KW-0472">Membrane</keyword>
<comment type="function">
    <text evidence="8">Involved in peptidoglycan biosynthesis. Transports lipid-linked peptidoglycan precursors from the inner to the outer leaflet of the cytoplasmic membrane.</text>
</comment>
<evidence type="ECO:0000256" key="10">
    <source>
        <dbReference type="SAM" id="Phobius"/>
    </source>
</evidence>
<name>A0A2K1DYS0_9FLAO</name>
<feature type="transmembrane region" description="Helical" evidence="10">
    <location>
        <begin position="82"/>
        <end position="104"/>
    </location>
</feature>
<feature type="transmembrane region" description="Helical" evidence="10">
    <location>
        <begin position="124"/>
        <end position="140"/>
    </location>
</feature>
<organism evidence="11 12">
    <name type="scientific">Hanstruepera neustonica</name>
    <dbReference type="NCBI Taxonomy" id="1445657"/>
    <lineage>
        <taxon>Bacteria</taxon>
        <taxon>Pseudomonadati</taxon>
        <taxon>Bacteroidota</taxon>
        <taxon>Flavobacteriia</taxon>
        <taxon>Flavobacteriales</taxon>
        <taxon>Flavobacteriaceae</taxon>
        <taxon>Hanstruepera</taxon>
    </lineage>
</organism>
<evidence type="ECO:0000313" key="12">
    <source>
        <dbReference type="Proteomes" id="UP000236641"/>
    </source>
</evidence>
<keyword evidence="12" id="KW-1185">Reference proteome</keyword>
<dbReference type="InterPro" id="IPR004268">
    <property type="entry name" value="MurJ"/>
</dbReference>
<dbReference type="GO" id="GO:0008360">
    <property type="term" value="P:regulation of cell shape"/>
    <property type="evidence" value="ECO:0007669"/>
    <property type="project" value="UniProtKB-KW"/>
</dbReference>
<dbReference type="PRINTS" id="PR01806">
    <property type="entry name" value="VIRFACTRMVIN"/>
</dbReference>
<feature type="transmembrane region" description="Helical" evidence="10">
    <location>
        <begin position="397"/>
        <end position="416"/>
    </location>
</feature>
<accession>A0A2K1DYS0</accession>
<gene>
    <name evidence="11" type="ORF">C1T31_08535</name>
</gene>
<evidence type="ECO:0000256" key="4">
    <source>
        <dbReference type="ARBA" id="ARBA00022960"/>
    </source>
</evidence>
<feature type="transmembrane region" description="Helical" evidence="10">
    <location>
        <begin position="152"/>
        <end position="172"/>
    </location>
</feature>
<keyword evidence="3 10" id="KW-0812">Transmembrane</keyword>
<dbReference type="Pfam" id="PF03023">
    <property type="entry name" value="MurJ"/>
    <property type="match status" value="1"/>
</dbReference>
<dbReference type="OrthoDB" id="9786339at2"/>
<keyword evidence="4" id="KW-0133">Cell shape</keyword>
<dbReference type="GO" id="GO:0005886">
    <property type="term" value="C:plasma membrane"/>
    <property type="evidence" value="ECO:0007669"/>
    <property type="project" value="UniProtKB-SubCell"/>
</dbReference>
<dbReference type="AlphaFoldDB" id="A0A2K1DYS0"/>
<comment type="similarity">
    <text evidence="9">Belongs to the MurJ/MviN family.</text>
</comment>
<evidence type="ECO:0000256" key="8">
    <source>
        <dbReference type="ARBA" id="ARBA00060041"/>
    </source>
</evidence>
<sequence>MVVNITTVALITILVKGFGFYKEVVVASNIGLSELLDTFFIALLLPGFINQVFLIAFKSVFIPNYVAELKGGDNTGTVQSTSFLITLGAGLVFTLVAFLFTDVFLETFFNGHSEDYYQLVKTQFYYLAPCIVIWGFCALLEGMLNIYNEFKFASIHPILTSISMLVCLLIFKEELQEKVLAVGMLIGSSLELLLLIIVCLRKQIINLKKVDFQNKNVKMMFNQLPARVSSGFLTGLIPVTDQYFAATLAVGSIAALNYGMKIPAFFSSIIVMALGSVLLPYFSNLNYDNRELAFKKLMTILKVLFISLIIIVIPLIIFSTPIIAILFERNAFKADDTILVANIQMIFLISIPFTICGDAIVRFLTSINKNAFLAYVSFGTMIFNFILDYIFMQYYGILGIAICTTVVQILKVLIFIQYARKQQQLPIT</sequence>
<feature type="transmembrane region" description="Helical" evidence="10">
    <location>
        <begin position="39"/>
        <end position="61"/>
    </location>
</feature>
<feature type="transmembrane region" description="Helical" evidence="10">
    <location>
        <begin position="178"/>
        <end position="200"/>
    </location>
</feature>
<evidence type="ECO:0000256" key="5">
    <source>
        <dbReference type="ARBA" id="ARBA00022984"/>
    </source>
</evidence>
<comment type="subcellular location">
    <subcellularLocation>
        <location evidence="1">Cell membrane</location>
        <topology evidence="1">Multi-pass membrane protein</topology>
    </subcellularLocation>
</comment>
<evidence type="ECO:0000256" key="9">
    <source>
        <dbReference type="ARBA" id="ARBA00061532"/>
    </source>
</evidence>
<dbReference type="EMBL" id="POWF01000004">
    <property type="protein sequence ID" value="PNQ73165.1"/>
    <property type="molecule type" value="Genomic_DNA"/>
</dbReference>
<evidence type="ECO:0000256" key="1">
    <source>
        <dbReference type="ARBA" id="ARBA00004651"/>
    </source>
</evidence>